<dbReference type="Proteomes" id="UP001138621">
    <property type="component" value="Unassembled WGS sequence"/>
</dbReference>
<proteinExistence type="predicted"/>
<evidence type="ECO:0000313" key="2">
    <source>
        <dbReference type="Proteomes" id="UP001138621"/>
    </source>
</evidence>
<dbReference type="RefSeq" id="WP_023100480.1">
    <property type="nucleotide sequence ID" value="NZ_CP101739.1"/>
</dbReference>
<dbReference type="AlphaFoldDB" id="A0AA40RYD0"/>
<sequence>MPKKSKTSYFTKRGNYFGNLWATYSTKAGCVLLLGSDRQLAHWLLKLEFSPLIKNFNFEPGSKSLGASSTLGFIDYHVEVQPVNGPIELHFLRVSGFSDNYAEKSSAAESMKYKYVEYNDEHWIADKSKIFTLLRAASFLSAGRHLYVPTGLIEESKRYIHLAKKGNLRAFLSAVYVYDRNLCLLVFCRMYSARLIDVSFEDNFFSLNTWWWLNEE</sequence>
<accession>A0AA40RYD0</accession>
<reference evidence="1" key="1">
    <citation type="submission" date="2020-02" db="EMBL/GenBank/DDBJ databases">
        <title>Synteny-based analysis reveals conserved mechanism for high triclosan tolerance in Pseudomonas, as well as instances of horizontal transfer.</title>
        <authorList>
            <person name="Mcfarland A.G."/>
            <person name="Bertucci H.K."/>
            <person name="Litmann E."/>
            <person name="Shen J."/>
            <person name="Huttenhower C."/>
            <person name="Hartmann E.M."/>
        </authorList>
    </citation>
    <scope>NUCLEOTIDE SEQUENCE</scope>
    <source>
        <strain evidence="1">109A1</strain>
    </source>
</reference>
<dbReference type="EMBL" id="JAAMRD010000032">
    <property type="protein sequence ID" value="MBA1307308.1"/>
    <property type="molecule type" value="Genomic_DNA"/>
</dbReference>
<protein>
    <submittedName>
        <fullName evidence="1">Uncharacterized protein</fullName>
    </submittedName>
</protein>
<organism evidence="1 2">
    <name type="scientific">Stutzerimonas stutzeri</name>
    <name type="common">Pseudomonas stutzeri</name>
    <dbReference type="NCBI Taxonomy" id="316"/>
    <lineage>
        <taxon>Bacteria</taxon>
        <taxon>Pseudomonadati</taxon>
        <taxon>Pseudomonadota</taxon>
        <taxon>Gammaproteobacteria</taxon>
        <taxon>Pseudomonadales</taxon>
        <taxon>Pseudomonadaceae</taxon>
        <taxon>Stutzerimonas</taxon>
    </lineage>
</organism>
<gene>
    <name evidence="1" type="ORF">G7024_23275</name>
</gene>
<comment type="caution">
    <text evidence="1">The sequence shown here is derived from an EMBL/GenBank/DDBJ whole genome shotgun (WGS) entry which is preliminary data.</text>
</comment>
<evidence type="ECO:0000313" key="1">
    <source>
        <dbReference type="EMBL" id="MBA1307308.1"/>
    </source>
</evidence>
<name>A0AA40RYD0_STUST</name>